<evidence type="ECO:0000313" key="9">
    <source>
        <dbReference type="EMBL" id="CAH2069962.1"/>
    </source>
</evidence>
<dbReference type="EC" id="3.2.1.21" evidence="3"/>
<keyword evidence="8" id="KW-0472">Membrane</keyword>
<evidence type="ECO:0000256" key="6">
    <source>
        <dbReference type="RuleBase" id="RU003690"/>
    </source>
</evidence>
<dbReference type="GO" id="GO:0047782">
    <property type="term" value="F:coniferin beta-glucosidase activity"/>
    <property type="evidence" value="ECO:0007669"/>
    <property type="project" value="UniProtKB-ARBA"/>
</dbReference>
<evidence type="ECO:0000256" key="5">
    <source>
        <dbReference type="ARBA" id="ARBA00023295"/>
    </source>
</evidence>
<feature type="transmembrane region" description="Helical" evidence="8">
    <location>
        <begin position="56"/>
        <end position="82"/>
    </location>
</feature>
<dbReference type="AlphaFoldDB" id="A0AAU9SMZ3"/>
<comment type="similarity">
    <text evidence="2 6">Belongs to the glycosyl hydrolase 1 family.</text>
</comment>
<evidence type="ECO:0000256" key="3">
    <source>
        <dbReference type="ARBA" id="ARBA00012744"/>
    </source>
</evidence>
<name>A0AAU9SMZ3_THLAR</name>
<organism evidence="9 10">
    <name type="scientific">Thlaspi arvense</name>
    <name type="common">Field penny-cress</name>
    <dbReference type="NCBI Taxonomy" id="13288"/>
    <lineage>
        <taxon>Eukaryota</taxon>
        <taxon>Viridiplantae</taxon>
        <taxon>Streptophyta</taxon>
        <taxon>Embryophyta</taxon>
        <taxon>Tracheophyta</taxon>
        <taxon>Spermatophyta</taxon>
        <taxon>Magnoliopsida</taxon>
        <taxon>eudicotyledons</taxon>
        <taxon>Gunneridae</taxon>
        <taxon>Pentapetalae</taxon>
        <taxon>rosids</taxon>
        <taxon>malvids</taxon>
        <taxon>Brassicales</taxon>
        <taxon>Brassicaceae</taxon>
        <taxon>Thlaspideae</taxon>
        <taxon>Thlaspi</taxon>
    </lineage>
</organism>
<evidence type="ECO:0000256" key="2">
    <source>
        <dbReference type="ARBA" id="ARBA00010838"/>
    </source>
</evidence>
<dbReference type="EMBL" id="OU466862">
    <property type="protein sequence ID" value="CAH2069962.1"/>
    <property type="molecule type" value="Genomic_DNA"/>
</dbReference>
<accession>A0AAU9SMZ3</accession>
<evidence type="ECO:0000256" key="8">
    <source>
        <dbReference type="SAM" id="Phobius"/>
    </source>
</evidence>
<evidence type="ECO:0000256" key="7">
    <source>
        <dbReference type="SAM" id="MobiDB-lite"/>
    </source>
</evidence>
<dbReference type="Pfam" id="PF00232">
    <property type="entry name" value="Glyco_hydro_1"/>
    <property type="match status" value="2"/>
</dbReference>
<proteinExistence type="inferred from homology"/>
<dbReference type="PRINTS" id="PR00131">
    <property type="entry name" value="GLHYDRLASE1"/>
</dbReference>
<sequence length="558" mass="64229">MSTPNKSLQKKKKRPFCFALFSFLLQLYKLKTHRNFIFYFLPPNLSFHHKENFSPSLSLSLPLTITRLVMVLVLFFVVFASLHQVSSESISRANFPDGFVFGTASSAYQFEGAANEGNKGESIWDTFTKKPGKILDFSNADTTVDQYHRFHSDIDLMKDLRMDAYRFSISWSRIFPNGSGEANPEGVKYYNSFIDTLLAKGIKPYVTLYHWDLPQALEDRYEGWLSREVVDDFEHYAFTCFKAFGDRVKYWITFNEPRGLSIQGYDTGIQAPGRCSLLGHWFCKKGKSSVEPYVVAHNILLSHAAAYHTYQRNFKDKQHGRIGISLDAKWYEPMSDCDEDRDAARRAMDFGIGWFMDPLINGDYPESMKSLVEKRLPKITPEMSKSIKGAFDFLGINHYTTLYARNDRTRIRKLILQDASSDAAVITSSFRGGVAIGERNNPFIDMEKALQDDKRIRFHRDYLSNLSSAIRDDGCDVRGYFVWSLLDNWEWNSGYTVRFGIYYVDYKNNLTRVPKESARWFRTMLDSAEIDRSSSSSSDSSELLQEEAIEADGSIKQE</sequence>
<dbReference type="InterPro" id="IPR033132">
    <property type="entry name" value="GH_1_N_CS"/>
</dbReference>
<dbReference type="SUPFAM" id="SSF51445">
    <property type="entry name" value="(Trans)glycosidases"/>
    <property type="match status" value="1"/>
</dbReference>
<dbReference type="PANTHER" id="PTHR10353:SF36">
    <property type="entry name" value="LP05116P"/>
    <property type="match status" value="1"/>
</dbReference>
<evidence type="ECO:0000256" key="4">
    <source>
        <dbReference type="ARBA" id="ARBA00022801"/>
    </source>
</evidence>
<evidence type="ECO:0000256" key="1">
    <source>
        <dbReference type="ARBA" id="ARBA00000448"/>
    </source>
</evidence>
<comment type="catalytic activity">
    <reaction evidence="1">
        <text>Hydrolysis of terminal, non-reducing beta-D-glucosyl residues with release of beta-D-glucose.</text>
        <dbReference type="EC" id="3.2.1.21"/>
    </reaction>
</comment>
<keyword evidence="10" id="KW-1185">Reference proteome</keyword>
<gene>
    <name evidence="9" type="ORF">TAV2_LOCUS20232</name>
</gene>
<keyword evidence="8" id="KW-0812">Transmembrane</keyword>
<dbReference type="FunFam" id="3.20.20.80:FF:000020">
    <property type="entry name" value="Beta-glucosidase 12"/>
    <property type="match status" value="1"/>
</dbReference>
<dbReference type="GO" id="GO:0005975">
    <property type="term" value="P:carbohydrate metabolic process"/>
    <property type="evidence" value="ECO:0007669"/>
    <property type="project" value="InterPro"/>
</dbReference>
<dbReference type="PROSITE" id="PS00653">
    <property type="entry name" value="GLYCOSYL_HYDROL_F1_2"/>
    <property type="match status" value="1"/>
</dbReference>
<reference evidence="9 10" key="1">
    <citation type="submission" date="2022-03" db="EMBL/GenBank/DDBJ databases">
        <authorList>
            <person name="Nunn A."/>
            <person name="Chopra R."/>
            <person name="Nunn A."/>
            <person name="Contreras Garrido A."/>
        </authorList>
    </citation>
    <scope>NUCLEOTIDE SEQUENCE [LARGE SCALE GENOMIC DNA]</scope>
</reference>
<keyword evidence="4" id="KW-0378">Hydrolase</keyword>
<dbReference type="Gene3D" id="3.20.20.80">
    <property type="entry name" value="Glycosidases"/>
    <property type="match status" value="2"/>
</dbReference>
<protein>
    <recommendedName>
        <fullName evidence="3">beta-glucosidase</fullName>
        <ecNumber evidence="3">3.2.1.21</ecNumber>
    </recommendedName>
</protein>
<dbReference type="InterPro" id="IPR001360">
    <property type="entry name" value="Glyco_hydro_1"/>
</dbReference>
<keyword evidence="5" id="KW-0326">Glycosidase</keyword>
<feature type="region of interest" description="Disordered" evidence="7">
    <location>
        <begin position="529"/>
        <end position="558"/>
    </location>
</feature>
<dbReference type="Proteomes" id="UP000836841">
    <property type="component" value="Chromosome 6"/>
</dbReference>
<evidence type="ECO:0000313" key="10">
    <source>
        <dbReference type="Proteomes" id="UP000836841"/>
    </source>
</evidence>
<dbReference type="PANTHER" id="PTHR10353">
    <property type="entry name" value="GLYCOSYL HYDROLASE"/>
    <property type="match status" value="1"/>
</dbReference>
<dbReference type="InterPro" id="IPR017853">
    <property type="entry name" value="GH"/>
</dbReference>
<keyword evidence="8" id="KW-1133">Transmembrane helix</keyword>